<dbReference type="InterPro" id="IPR026350">
    <property type="entry name" value="GxxExxY"/>
</dbReference>
<dbReference type="AlphaFoldDB" id="A0A1F5EDC9"/>
<evidence type="ECO:0000313" key="1">
    <source>
        <dbReference type="EMBL" id="OGD65353.1"/>
    </source>
</evidence>
<protein>
    <recommendedName>
        <fullName evidence="3">GxxExxY protein</fullName>
    </recommendedName>
</protein>
<organism evidence="1 2">
    <name type="scientific">Candidatus Berkelbacteria bacterium RIFCSPHIGHO2_12_FULL_36_9</name>
    <dbReference type="NCBI Taxonomy" id="1797469"/>
    <lineage>
        <taxon>Bacteria</taxon>
        <taxon>Candidatus Berkelbacteria</taxon>
    </lineage>
</organism>
<gene>
    <name evidence="1" type="ORF">A3F08_02140</name>
</gene>
<sequence>EIKKINFVSKPKLIIYSLDTGKKLAVYIPDFLIENKIILEIKALPFLPNPAVNQIVQYLKASQYEIGYIVNFGTPKAEILRRIYTNDRKPWFKLHS</sequence>
<dbReference type="Proteomes" id="UP000176451">
    <property type="component" value="Unassembled WGS sequence"/>
</dbReference>
<evidence type="ECO:0000313" key="2">
    <source>
        <dbReference type="Proteomes" id="UP000176451"/>
    </source>
</evidence>
<feature type="non-terminal residue" evidence="1">
    <location>
        <position position="1"/>
    </location>
</feature>
<accession>A0A1F5EDC9</accession>
<dbReference type="EMBL" id="MEZV01000060">
    <property type="protein sequence ID" value="OGD65353.1"/>
    <property type="molecule type" value="Genomic_DNA"/>
</dbReference>
<dbReference type="STRING" id="1797469.A3F08_02140"/>
<evidence type="ECO:0008006" key="3">
    <source>
        <dbReference type="Google" id="ProtNLM"/>
    </source>
</evidence>
<reference evidence="1 2" key="1">
    <citation type="journal article" date="2016" name="Nat. Commun.">
        <title>Thousands of microbial genomes shed light on interconnected biogeochemical processes in an aquifer system.</title>
        <authorList>
            <person name="Anantharaman K."/>
            <person name="Brown C.T."/>
            <person name="Hug L.A."/>
            <person name="Sharon I."/>
            <person name="Castelle C.J."/>
            <person name="Probst A.J."/>
            <person name="Thomas B.C."/>
            <person name="Singh A."/>
            <person name="Wilkins M.J."/>
            <person name="Karaoz U."/>
            <person name="Brodie E.L."/>
            <person name="Williams K.H."/>
            <person name="Hubbard S.S."/>
            <person name="Banfield J.F."/>
        </authorList>
    </citation>
    <scope>NUCLEOTIDE SEQUENCE [LARGE SCALE GENOMIC DNA]</scope>
</reference>
<name>A0A1F5EDC9_9BACT</name>
<dbReference type="NCBIfam" id="TIGR04256">
    <property type="entry name" value="GxxExxY"/>
    <property type="match status" value="1"/>
</dbReference>
<proteinExistence type="predicted"/>
<dbReference type="Pfam" id="PF13366">
    <property type="entry name" value="PDDEXK_3"/>
    <property type="match status" value="1"/>
</dbReference>
<comment type="caution">
    <text evidence="1">The sequence shown here is derived from an EMBL/GenBank/DDBJ whole genome shotgun (WGS) entry which is preliminary data.</text>
</comment>